<reference evidence="2 3" key="1">
    <citation type="submission" date="2020-04" db="EMBL/GenBank/DDBJ databases">
        <authorList>
            <person name="Alioto T."/>
            <person name="Alioto T."/>
            <person name="Gomez Garrido J."/>
        </authorList>
    </citation>
    <scope>NUCLEOTIDE SEQUENCE [LARGE SCALE GENOMIC DNA]</scope>
</reference>
<feature type="signal peptide" evidence="1">
    <location>
        <begin position="1"/>
        <end position="28"/>
    </location>
</feature>
<organism evidence="2 3">
    <name type="scientific">Cloeon dipterum</name>
    <dbReference type="NCBI Taxonomy" id="197152"/>
    <lineage>
        <taxon>Eukaryota</taxon>
        <taxon>Metazoa</taxon>
        <taxon>Ecdysozoa</taxon>
        <taxon>Arthropoda</taxon>
        <taxon>Hexapoda</taxon>
        <taxon>Insecta</taxon>
        <taxon>Pterygota</taxon>
        <taxon>Palaeoptera</taxon>
        <taxon>Ephemeroptera</taxon>
        <taxon>Pisciforma</taxon>
        <taxon>Baetidae</taxon>
        <taxon>Cloeon</taxon>
    </lineage>
</organism>
<accession>A0A8S1CCN4</accession>
<dbReference type="PANTHER" id="PTHR33964">
    <property type="entry name" value="RE45066P-RELATED"/>
    <property type="match status" value="1"/>
</dbReference>
<dbReference type="EMBL" id="CADEPI010000045">
    <property type="protein sequence ID" value="CAB3369486.1"/>
    <property type="molecule type" value="Genomic_DNA"/>
</dbReference>
<dbReference type="Proteomes" id="UP000494165">
    <property type="component" value="Unassembled WGS sequence"/>
</dbReference>
<evidence type="ECO:0000313" key="2">
    <source>
        <dbReference type="EMBL" id="CAB3369486.1"/>
    </source>
</evidence>
<proteinExistence type="predicted"/>
<protein>
    <submittedName>
        <fullName evidence="2">Uncharacterized protein</fullName>
    </submittedName>
</protein>
<dbReference type="OrthoDB" id="10051804at2759"/>
<name>A0A8S1CCN4_9INSE</name>
<evidence type="ECO:0000256" key="1">
    <source>
        <dbReference type="SAM" id="SignalP"/>
    </source>
</evidence>
<keyword evidence="1" id="KW-0732">Signal</keyword>
<sequence>MTMARHKVVSSASLLLLTVLAMSSGVSALMCDSREYQMCISMADPLIRNPKLVFPDTMTDIDEVCRTWGRFVDCVKNYTERCFSPTRRLQFNQAIQRSVDSVHQMCTQTPYQTEYLSHASCIKMTLNNDCNVQYRLLADLVANASPMTSREDICCAHHKFRECIIRETKQRCDAGRAGPASRFAQHILDKALSFLHEDCGNYIPKSGDCAGNSFQGQVMKEDAPITPKYPTPRGVFVFSDNRRNYRFWSDTGSRHTFGRSTKTEESTSATTKRYDEFFMPEDKISSSAAPWMPPANNPENIWTPGNVENNQLNIVAAAATTERPYFVPSSNAPWPAAQPETSTRISWGMEENENYVHSTESWYPEANNHHNGIIDEPNQQGLHKGAASGLHKQSLGVLLLAAAPLVLRQLFS</sequence>
<keyword evidence="3" id="KW-1185">Reference proteome</keyword>
<dbReference type="PANTHER" id="PTHR33964:SF9">
    <property type="match status" value="1"/>
</dbReference>
<feature type="chain" id="PRO_5035933257" evidence="1">
    <location>
        <begin position="29"/>
        <end position="412"/>
    </location>
</feature>
<dbReference type="AlphaFoldDB" id="A0A8S1CCN4"/>
<evidence type="ECO:0000313" key="3">
    <source>
        <dbReference type="Proteomes" id="UP000494165"/>
    </source>
</evidence>
<gene>
    <name evidence="2" type="ORF">CLODIP_2_CD12293</name>
</gene>
<comment type="caution">
    <text evidence="2">The sequence shown here is derived from an EMBL/GenBank/DDBJ whole genome shotgun (WGS) entry which is preliminary data.</text>
</comment>